<dbReference type="GO" id="GO:0032259">
    <property type="term" value="P:methylation"/>
    <property type="evidence" value="ECO:0007669"/>
    <property type="project" value="UniProtKB-KW"/>
</dbReference>
<keyword evidence="1 3" id="KW-0694">RNA-binding</keyword>
<dbReference type="PIRSF" id="PIRSF005578">
    <property type="entry name" value="TlyA"/>
    <property type="match status" value="1"/>
</dbReference>
<dbReference type="GO" id="GO:0003723">
    <property type="term" value="F:RNA binding"/>
    <property type="evidence" value="ECO:0007669"/>
    <property type="project" value="UniProtKB-KW"/>
</dbReference>
<dbReference type="EMBL" id="SCWB01000001">
    <property type="protein sequence ID" value="TDM13165.1"/>
    <property type="molecule type" value="Genomic_DNA"/>
</dbReference>
<evidence type="ECO:0000259" key="4">
    <source>
        <dbReference type="Pfam" id="PF01728"/>
    </source>
</evidence>
<accession>A0A4R6BXL3</accession>
<comment type="similarity">
    <text evidence="2">Belongs to the TlyA family.</text>
</comment>
<feature type="domain" description="Ribosomal RNA methyltransferase FtsJ" evidence="4">
    <location>
        <begin position="61"/>
        <end position="242"/>
    </location>
</feature>
<dbReference type="PROSITE" id="PS50889">
    <property type="entry name" value="S4"/>
    <property type="match status" value="1"/>
</dbReference>
<evidence type="ECO:0000256" key="2">
    <source>
        <dbReference type="ARBA" id="ARBA00029460"/>
    </source>
</evidence>
<dbReference type="PANTHER" id="PTHR32319:SF0">
    <property type="entry name" value="BACTERIAL HEMOLYSIN-LIKE PROTEIN"/>
    <property type="match status" value="1"/>
</dbReference>
<dbReference type="InterPro" id="IPR002877">
    <property type="entry name" value="RNA_MeTrfase_FtsJ_dom"/>
</dbReference>
<dbReference type="Proteomes" id="UP000294802">
    <property type="component" value="Unassembled WGS sequence"/>
</dbReference>
<keyword evidence="5" id="KW-0489">Methyltransferase</keyword>
<evidence type="ECO:0000256" key="3">
    <source>
        <dbReference type="PROSITE-ProRule" id="PRU00182"/>
    </source>
</evidence>
<evidence type="ECO:0000313" key="5">
    <source>
        <dbReference type="EMBL" id="TDM13165.1"/>
    </source>
</evidence>
<evidence type="ECO:0000256" key="1">
    <source>
        <dbReference type="ARBA" id="ARBA00022884"/>
    </source>
</evidence>
<dbReference type="AlphaFoldDB" id="A0A4R6BXL3"/>
<reference evidence="5 6" key="1">
    <citation type="submission" date="2019-01" db="EMBL/GenBank/DDBJ databases">
        <title>Draft genome sequences of the type strains of six Macrococcus species.</title>
        <authorList>
            <person name="Mazhar S."/>
            <person name="Altermann E."/>
            <person name="Hill C."/>
            <person name="Mcauliffe O."/>
        </authorList>
    </citation>
    <scope>NUCLEOTIDE SEQUENCE [LARGE SCALE GENOMIC DNA]</scope>
    <source>
        <strain evidence="5 6">CCM4815</strain>
    </source>
</reference>
<keyword evidence="5" id="KW-0808">Transferase</keyword>
<protein>
    <submittedName>
        <fullName evidence="5">TlyA family RNA methyltransferase</fullName>
    </submittedName>
</protein>
<dbReference type="SUPFAM" id="SSF53335">
    <property type="entry name" value="S-adenosyl-L-methionine-dependent methyltransferases"/>
    <property type="match status" value="1"/>
</dbReference>
<dbReference type="InterPro" id="IPR036986">
    <property type="entry name" value="S4_RNA-bd_sf"/>
</dbReference>
<dbReference type="InterPro" id="IPR029063">
    <property type="entry name" value="SAM-dependent_MTases_sf"/>
</dbReference>
<gene>
    <name evidence="5" type="ORF">ERX29_00755</name>
</gene>
<dbReference type="RefSeq" id="WP_133442768.1">
    <property type="nucleotide sequence ID" value="NZ_SCWB01000001.1"/>
</dbReference>
<dbReference type="SUPFAM" id="SSF55174">
    <property type="entry name" value="Alpha-L RNA-binding motif"/>
    <property type="match status" value="1"/>
</dbReference>
<dbReference type="PANTHER" id="PTHR32319">
    <property type="entry name" value="BACTERIAL HEMOLYSIN-LIKE PROTEIN"/>
    <property type="match status" value="1"/>
</dbReference>
<comment type="caution">
    <text evidence="5">The sequence shown here is derived from an EMBL/GenBank/DDBJ whole genome shotgun (WGS) entry which is preliminary data.</text>
</comment>
<dbReference type="OrthoDB" id="9784736at2"/>
<organism evidence="5 6">
    <name type="scientific">Macrococcus lamae</name>
    <dbReference type="NCBI Taxonomy" id="198484"/>
    <lineage>
        <taxon>Bacteria</taxon>
        <taxon>Bacillati</taxon>
        <taxon>Bacillota</taxon>
        <taxon>Bacilli</taxon>
        <taxon>Bacillales</taxon>
        <taxon>Staphylococcaceae</taxon>
        <taxon>Macrococcus</taxon>
    </lineage>
</organism>
<dbReference type="NCBIfam" id="TIGR00478">
    <property type="entry name" value="tly"/>
    <property type="match status" value="1"/>
</dbReference>
<dbReference type="InterPro" id="IPR047048">
    <property type="entry name" value="TlyA"/>
</dbReference>
<dbReference type="Pfam" id="PF01728">
    <property type="entry name" value="FtsJ"/>
    <property type="match status" value="1"/>
</dbReference>
<dbReference type="Gene3D" id="3.10.290.10">
    <property type="entry name" value="RNA-binding S4 domain"/>
    <property type="match status" value="1"/>
</dbReference>
<dbReference type="Gene3D" id="3.40.50.150">
    <property type="entry name" value="Vaccinia Virus protein VP39"/>
    <property type="match status" value="1"/>
</dbReference>
<dbReference type="InterPro" id="IPR004538">
    <property type="entry name" value="Hemolysin_A/TlyA"/>
</dbReference>
<sequence>MKKQRIDEWLVGHDYFDTIDEAKRYVMAGKVFNEHERIHSSAERINPETVKIRIKGLEKKYVSRGGLKLEKALTTFGLDIKKRIHIDIGSSTGGFTDCALKHGAKKSYAIDVGTNQLAYELRIDPRVTVMEQTNFRYVTREQFEPLPDFATIDVSFISLGLIFPTLKEILERPGEIVALIKPQFEADRHEVEEKGIVSDRSVHMKVIRKVIDYALQQELFPIALTTSPIKGATGNTEYLMHLSNMPAHTEITDDLIAEVVSG</sequence>
<evidence type="ECO:0000313" key="6">
    <source>
        <dbReference type="Proteomes" id="UP000294802"/>
    </source>
</evidence>
<name>A0A4R6BXL3_9STAP</name>
<keyword evidence="6" id="KW-1185">Reference proteome</keyword>
<proteinExistence type="inferred from homology"/>
<dbReference type="GO" id="GO:0008168">
    <property type="term" value="F:methyltransferase activity"/>
    <property type="evidence" value="ECO:0007669"/>
    <property type="project" value="UniProtKB-KW"/>
</dbReference>